<dbReference type="GO" id="GO:0005829">
    <property type="term" value="C:cytosol"/>
    <property type="evidence" value="ECO:0007669"/>
    <property type="project" value="UniProtKB-SubCell"/>
</dbReference>
<evidence type="ECO:0000256" key="4">
    <source>
        <dbReference type="ARBA" id="ARBA00022795"/>
    </source>
</evidence>
<dbReference type="EMBL" id="CP042430">
    <property type="protein sequence ID" value="QEC46831.1"/>
    <property type="molecule type" value="Genomic_DNA"/>
</dbReference>
<dbReference type="Proteomes" id="UP000321805">
    <property type="component" value="Chromosome"/>
</dbReference>
<proteinExistence type="inferred from homology"/>
<evidence type="ECO:0000313" key="7">
    <source>
        <dbReference type="EMBL" id="QEC46831.1"/>
    </source>
</evidence>
<evidence type="ECO:0000313" key="8">
    <source>
        <dbReference type="Proteomes" id="UP000321805"/>
    </source>
</evidence>
<dbReference type="Gene3D" id="1.20.120.340">
    <property type="entry name" value="Flagellar protein FliS"/>
    <property type="match status" value="1"/>
</dbReference>
<keyword evidence="8" id="KW-1185">Reference proteome</keyword>
<keyword evidence="7" id="KW-0966">Cell projection</keyword>
<evidence type="ECO:0000256" key="1">
    <source>
        <dbReference type="ARBA" id="ARBA00004514"/>
    </source>
</evidence>
<comment type="similarity">
    <text evidence="2 6">Belongs to the FliS family.</text>
</comment>
<accession>A0A5B8U1E9</accession>
<organism evidence="7 8">
    <name type="scientific">Baekduia soli</name>
    <dbReference type="NCBI Taxonomy" id="496014"/>
    <lineage>
        <taxon>Bacteria</taxon>
        <taxon>Bacillati</taxon>
        <taxon>Actinomycetota</taxon>
        <taxon>Thermoleophilia</taxon>
        <taxon>Solirubrobacterales</taxon>
        <taxon>Baekduiaceae</taxon>
        <taxon>Baekduia</taxon>
    </lineage>
</organism>
<keyword evidence="7" id="KW-0969">Cilium</keyword>
<evidence type="ECO:0000256" key="5">
    <source>
        <dbReference type="ARBA" id="ARBA00023186"/>
    </source>
</evidence>
<dbReference type="NCBIfam" id="TIGR00208">
    <property type="entry name" value="fliS"/>
    <property type="match status" value="1"/>
</dbReference>
<keyword evidence="3 6" id="KW-0963">Cytoplasm</keyword>
<name>A0A5B8U1E9_9ACTN</name>
<dbReference type="GO" id="GO:0044780">
    <property type="term" value="P:bacterial-type flagellum assembly"/>
    <property type="evidence" value="ECO:0007669"/>
    <property type="project" value="InterPro"/>
</dbReference>
<dbReference type="SUPFAM" id="SSF101116">
    <property type="entry name" value="Flagellar export chaperone FliS"/>
    <property type="match status" value="1"/>
</dbReference>
<dbReference type="PANTHER" id="PTHR34773:SF1">
    <property type="entry name" value="FLAGELLAR SECRETION CHAPERONE FLIS"/>
    <property type="match status" value="1"/>
</dbReference>
<dbReference type="KEGG" id="bsol:FSW04_04005"/>
<dbReference type="RefSeq" id="WP_146916503.1">
    <property type="nucleotide sequence ID" value="NZ_CP042430.1"/>
</dbReference>
<comment type="subcellular location">
    <subcellularLocation>
        <location evidence="1 6">Cytoplasm</location>
        <location evidence="1 6">Cytosol</location>
    </subcellularLocation>
</comment>
<evidence type="ECO:0000256" key="6">
    <source>
        <dbReference type="PIRNR" id="PIRNR039090"/>
    </source>
</evidence>
<evidence type="ECO:0000256" key="3">
    <source>
        <dbReference type="ARBA" id="ARBA00022490"/>
    </source>
</evidence>
<gene>
    <name evidence="7" type="primary">fliS</name>
    <name evidence="7" type="ORF">FSW04_04005</name>
</gene>
<dbReference type="Pfam" id="PF02561">
    <property type="entry name" value="FliS"/>
    <property type="match status" value="1"/>
</dbReference>
<dbReference type="PANTHER" id="PTHR34773">
    <property type="entry name" value="FLAGELLAR SECRETION CHAPERONE FLIS"/>
    <property type="match status" value="1"/>
</dbReference>
<dbReference type="PIRSF" id="PIRSF039090">
    <property type="entry name" value="Flis"/>
    <property type="match status" value="1"/>
</dbReference>
<dbReference type="InterPro" id="IPR036584">
    <property type="entry name" value="FliS_sf"/>
</dbReference>
<dbReference type="CDD" id="cd16098">
    <property type="entry name" value="FliS"/>
    <property type="match status" value="1"/>
</dbReference>
<sequence>MNPYGNPQAYRDSAVLTASPEQLVVMLYDGAVRFLRQGEVAMGEGAVLHAGAKLTRAEAIIDELLATLNMDTGEIAERLQAIYVFCKRTLIEARIQRSAEKIGQVAALLTSLREAWAKLAEQAAARPPAPASA</sequence>
<keyword evidence="5" id="KW-0143">Chaperone</keyword>
<keyword evidence="7" id="KW-0282">Flagellum</keyword>
<dbReference type="OrthoDB" id="3268516at2"/>
<protein>
    <recommendedName>
        <fullName evidence="6">Flagellar secretion chaperone FliS</fullName>
    </recommendedName>
</protein>
<dbReference type="GO" id="GO:0071973">
    <property type="term" value="P:bacterial-type flagellum-dependent cell motility"/>
    <property type="evidence" value="ECO:0007669"/>
    <property type="project" value="TreeGrafter"/>
</dbReference>
<keyword evidence="4 6" id="KW-1005">Bacterial flagellum biogenesis</keyword>
<reference evidence="7 8" key="1">
    <citation type="journal article" date="2018" name="J. Microbiol.">
        <title>Baekduia soli gen. nov., sp. nov., a novel bacterium isolated from the soil of Baekdu Mountain and proposal of a novel family name, Baekduiaceae fam. nov.</title>
        <authorList>
            <person name="An D.S."/>
            <person name="Siddiqi M.Z."/>
            <person name="Kim K.H."/>
            <person name="Yu H.S."/>
            <person name="Im W.T."/>
        </authorList>
    </citation>
    <scope>NUCLEOTIDE SEQUENCE [LARGE SCALE GENOMIC DNA]</scope>
    <source>
        <strain evidence="7 8">BR7-21</strain>
    </source>
</reference>
<dbReference type="InterPro" id="IPR003713">
    <property type="entry name" value="FliS"/>
</dbReference>
<dbReference type="AlphaFoldDB" id="A0A5B8U1E9"/>
<evidence type="ECO:0000256" key="2">
    <source>
        <dbReference type="ARBA" id="ARBA00008787"/>
    </source>
</evidence>